<dbReference type="Proteomes" id="UP000030697">
    <property type="component" value="Unassembled WGS sequence"/>
</dbReference>
<dbReference type="EMBL" id="KE124645">
    <property type="protein sequence ID" value="EWC75451.1"/>
    <property type="molecule type" value="Genomic_DNA"/>
</dbReference>
<protein>
    <submittedName>
        <fullName evidence="1">Uncharacterized protein</fullName>
    </submittedName>
</protein>
<proteinExistence type="predicted"/>
<sequence length="87" mass="10842">MFPILFREQINHFEICEKLHIQLEKCRNKLYEYIKEDTPAMKNIPYIINKPTWMKEPLWFENIKKMKRIIEKSYVNYAIYVKIFLIK</sequence>
<evidence type="ECO:0000313" key="2">
    <source>
        <dbReference type="Proteomes" id="UP000030697"/>
    </source>
</evidence>
<reference evidence="1 2" key="1">
    <citation type="submission" date="2013-02" db="EMBL/GenBank/DDBJ databases">
        <title>The Genome Sequence of Plasmodium falciparum UGT5.1.</title>
        <authorList>
            <consortium name="The Broad Institute Genome Sequencing Platform"/>
            <consortium name="The Broad Institute Genome Sequencing Center for Infectious Disease"/>
            <person name="Neafsey D."/>
            <person name="Cheeseman I."/>
            <person name="Volkman S."/>
            <person name="Adams J."/>
            <person name="Walker B."/>
            <person name="Young S.K."/>
            <person name="Zeng Q."/>
            <person name="Gargeya S."/>
            <person name="Fitzgerald M."/>
            <person name="Haas B."/>
            <person name="Abouelleil A."/>
            <person name="Alvarado L."/>
            <person name="Arachchi H.M."/>
            <person name="Berlin A.M."/>
            <person name="Chapman S.B."/>
            <person name="Dewar J."/>
            <person name="Goldberg J."/>
            <person name="Griggs A."/>
            <person name="Gujja S."/>
            <person name="Hansen M."/>
            <person name="Howarth C."/>
            <person name="Imamovic A."/>
            <person name="Larimer J."/>
            <person name="McCowan C."/>
            <person name="Murphy C."/>
            <person name="Neiman D."/>
            <person name="Pearson M."/>
            <person name="Priest M."/>
            <person name="Roberts A."/>
            <person name="Saif S."/>
            <person name="Shea T."/>
            <person name="Sisk P."/>
            <person name="Sykes S."/>
            <person name="Wortman J."/>
            <person name="Nusbaum C."/>
            <person name="Birren B."/>
        </authorList>
    </citation>
    <scope>NUCLEOTIDE SEQUENCE [LARGE SCALE GENOMIC DNA]</scope>
    <source>
        <strain evidence="1 2">UGT5.1</strain>
    </source>
</reference>
<gene>
    <name evidence="1" type="ORF">C923_03858</name>
</gene>
<name>W7JV69_PLAFA</name>
<evidence type="ECO:0000313" key="1">
    <source>
        <dbReference type="EMBL" id="EWC75451.1"/>
    </source>
</evidence>
<dbReference type="AlphaFoldDB" id="W7JV69"/>
<organism evidence="1 2">
    <name type="scientific">Plasmodium falciparum UGT5.1</name>
    <dbReference type="NCBI Taxonomy" id="1237627"/>
    <lineage>
        <taxon>Eukaryota</taxon>
        <taxon>Sar</taxon>
        <taxon>Alveolata</taxon>
        <taxon>Apicomplexa</taxon>
        <taxon>Aconoidasida</taxon>
        <taxon>Haemosporida</taxon>
        <taxon>Plasmodiidae</taxon>
        <taxon>Plasmodium</taxon>
        <taxon>Plasmodium (Laverania)</taxon>
    </lineage>
</organism>
<accession>W7JV69</accession>